<evidence type="ECO:0000313" key="2">
    <source>
        <dbReference type="EMBL" id="SEP12463.1"/>
    </source>
</evidence>
<dbReference type="Proteomes" id="UP000199615">
    <property type="component" value="Unassembled WGS sequence"/>
</dbReference>
<protein>
    <submittedName>
        <fullName evidence="2">Phage putative head morphogenesis protein, SPP1 gp7 family</fullName>
    </submittedName>
</protein>
<dbReference type="Pfam" id="PF04233">
    <property type="entry name" value="Phage_Mu_F"/>
    <property type="match status" value="1"/>
</dbReference>
<reference evidence="3" key="1">
    <citation type="submission" date="2016-10" db="EMBL/GenBank/DDBJ databases">
        <authorList>
            <person name="Varghese N."/>
            <person name="Submissions S."/>
        </authorList>
    </citation>
    <scope>NUCLEOTIDE SEQUENCE [LARGE SCALE GENOMIC DNA]</scope>
    <source>
        <strain evidence="3">DSM 123</strain>
    </source>
</reference>
<accession>A0A1H8VAX4</accession>
<dbReference type="InterPro" id="IPR006528">
    <property type="entry name" value="Phage_head_morphogenesis_dom"/>
</dbReference>
<organism evidence="2 3">
    <name type="scientific">Rhodopseudomonas pseudopalustris</name>
    <dbReference type="NCBI Taxonomy" id="1513892"/>
    <lineage>
        <taxon>Bacteria</taxon>
        <taxon>Pseudomonadati</taxon>
        <taxon>Pseudomonadota</taxon>
        <taxon>Alphaproteobacteria</taxon>
        <taxon>Hyphomicrobiales</taxon>
        <taxon>Nitrobacteraceae</taxon>
        <taxon>Rhodopseudomonas</taxon>
    </lineage>
</organism>
<dbReference type="AlphaFoldDB" id="A0A1H8VAX4"/>
<dbReference type="OrthoDB" id="9813502at2"/>
<keyword evidence="3" id="KW-1185">Reference proteome</keyword>
<gene>
    <name evidence="2" type="ORF">SAMN05444123_108163</name>
</gene>
<name>A0A1H8VAX4_9BRAD</name>
<evidence type="ECO:0000313" key="3">
    <source>
        <dbReference type="Proteomes" id="UP000199615"/>
    </source>
</evidence>
<sequence length="255" mass="28984">MLRGFGTANACSCCGGVITSLQAKVMPFSLAPVEAIDFLRRKVNVPTATWTDLWETEHSAAFTVAGAQTDALVKDFHEAVQSFIDDGLTIEDFRRDFDRIVEDHGWDYNGSRGWRSRVIFDTNVSTAYAAGRWEQIQRVKRTRPYLRYVHLEGQQNPRPQHQAWHGLILPVDDPWWLTHYPPNGWFCHCTVMSVSDSDLGRYGWSVVDQAPETVMVERQVRQSDGSIRTIFVPDGIDPGFAYRPGEMPNFSGEEE</sequence>
<feature type="domain" description="Phage head morphogenesis" evidence="1">
    <location>
        <begin position="76"/>
        <end position="192"/>
    </location>
</feature>
<dbReference type="EMBL" id="FODT01000008">
    <property type="protein sequence ID" value="SEP12463.1"/>
    <property type="molecule type" value="Genomic_DNA"/>
</dbReference>
<proteinExistence type="predicted"/>
<dbReference type="RefSeq" id="WP_092685253.1">
    <property type="nucleotide sequence ID" value="NZ_FODT01000008.1"/>
</dbReference>
<evidence type="ECO:0000259" key="1">
    <source>
        <dbReference type="Pfam" id="PF04233"/>
    </source>
</evidence>